<dbReference type="InterPro" id="IPR005835">
    <property type="entry name" value="NTP_transferase_dom"/>
</dbReference>
<evidence type="ECO:0000256" key="3">
    <source>
        <dbReference type="ARBA" id="ARBA00007274"/>
    </source>
</evidence>
<dbReference type="CDD" id="cd06425">
    <property type="entry name" value="M1P_guanylylT_B_like_N"/>
    <property type="match status" value="1"/>
</dbReference>
<dbReference type="InterPro" id="IPR056729">
    <property type="entry name" value="GMPPB_C"/>
</dbReference>
<dbReference type="PANTHER" id="PTHR22572">
    <property type="entry name" value="SUGAR-1-PHOSPHATE GUANYL TRANSFERASE"/>
    <property type="match status" value="1"/>
</dbReference>
<feature type="domain" description="Mannose-1-phosphate guanyltransferase C-terminal" evidence="17">
    <location>
        <begin position="611"/>
        <end position="718"/>
    </location>
</feature>
<feature type="region of interest" description="Disordered" evidence="15">
    <location>
        <begin position="315"/>
        <end position="352"/>
    </location>
</feature>
<evidence type="ECO:0000256" key="4">
    <source>
        <dbReference type="ARBA" id="ARBA00012387"/>
    </source>
</evidence>
<dbReference type="GO" id="GO:0005737">
    <property type="term" value="C:cytoplasm"/>
    <property type="evidence" value="ECO:0007669"/>
    <property type="project" value="UniProtKB-SubCell"/>
</dbReference>
<feature type="compositionally biased region" description="Basic and acidic residues" evidence="15">
    <location>
        <begin position="117"/>
        <end position="132"/>
    </location>
</feature>
<dbReference type="GO" id="GO:0071554">
    <property type="term" value="P:cell wall organization or biogenesis"/>
    <property type="evidence" value="ECO:0007669"/>
    <property type="project" value="UniProtKB-ARBA"/>
</dbReference>
<keyword evidence="10" id="KW-0131">Cell cycle</keyword>
<evidence type="ECO:0000256" key="15">
    <source>
        <dbReference type="SAM" id="MobiDB-lite"/>
    </source>
</evidence>
<dbReference type="Gene3D" id="3.90.1140.10">
    <property type="entry name" value="Cyclic phosphodiesterase"/>
    <property type="match status" value="1"/>
</dbReference>
<feature type="compositionally biased region" description="Polar residues" evidence="15">
    <location>
        <begin position="315"/>
        <end position="333"/>
    </location>
</feature>
<evidence type="ECO:0000256" key="12">
    <source>
        <dbReference type="ARBA" id="ARBA00030179"/>
    </source>
</evidence>
<dbReference type="Pfam" id="PF00483">
    <property type="entry name" value="NTP_transferase"/>
    <property type="match status" value="1"/>
</dbReference>
<dbReference type="GeneID" id="29114022"/>
<dbReference type="Proteomes" id="UP000077248">
    <property type="component" value="Unassembled WGS sequence"/>
</dbReference>
<keyword evidence="7 18" id="KW-0808">Transferase</keyword>
<dbReference type="GO" id="GO:0004475">
    <property type="term" value="F:mannose-1-phosphate guanylyltransferase (GTP) activity"/>
    <property type="evidence" value="ECO:0007669"/>
    <property type="project" value="UniProtKB-EC"/>
</dbReference>
<feature type="domain" description="Nucleotidyl transferase" evidence="16">
    <location>
        <begin position="357"/>
        <end position="588"/>
    </location>
</feature>
<comment type="pathway">
    <text evidence="2">Nucleotide-sugar biosynthesis; GDP-alpha-D-mannose biosynthesis; GDP-alpha-D-mannose from alpha-D-mannose 1-phosphate (GTP route): step 1/1.</text>
</comment>
<dbReference type="CDD" id="cd05824">
    <property type="entry name" value="LbH_M1P_guanylylT_C"/>
    <property type="match status" value="1"/>
</dbReference>
<dbReference type="EC" id="2.7.7.13" evidence="4"/>
<dbReference type="Gene3D" id="2.160.10.10">
    <property type="entry name" value="Hexapeptide repeat proteins"/>
    <property type="match status" value="1"/>
</dbReference>
<evidence type="ECO:0000256" key="1">
    <source>
        <dbReference type="ARBA" id="ARBA00004496"/>
    </source>
</evidence>
<evidence type="ECO:0000259" key="17">
    <source>
        <dbReference type="Pfam" id="PF25087"/>
    </source>
</evidence>
<dbReference type="SUPFAM" id="SSF53448">
    <property type="entry name" value="Nucleotide-diphospho-sugar transferases"/>
    <property type="match status" value="1"/>
</dbReference>
<evidence type="ECO:0000256" key="10">
    <source>
        <dbReference type="ARBA" id="ARBA00023306"/>
    </source>
</evidence>
<name>A0A177DMZ5_ALTAL</name>
<dbReference type="FunFam" id="3.90.550.10:FF:000013">
    <property type="entry name" value="mannose-1-phosphate guanyltransferase beta"/>
    <property type="match status" value="1"/>
</dbReference>
<keyword evidence="19" id="KW-1185">Reference proteome</keyword>
<dbReference type="Pfam" id="PF13563">
    <property type="entry name" value="2_5_RNA_ligase2"/>
    <property type="match status" value="1"/>
</dbReference>
<dbReference type="InterPro" id="IPR045233">
    <property type="entry name" value="GMPPB_N"/>
</dbReference>
<dbReference type="RefSeq" id="XP_018386267.1">
    <property type="nucleotide sequence ID" value="XM_018528428.1"/>
</dbReference>
<dbReference type="InterPro" id="IPR050486">
    <property type="entry name" value="Mannose-1P_guanyltransferase"/>
</dbReference>
<sequence>MRIAVLRQLGQSLAPGPFHGITSAAAPRFSTMAVTYAAAVSTPNGGVRQPQIQARACSDPDLRASFEAAQTQQQEQTKKPQRPGAGIRAKTSFRGWSTKKEGKTSPKQANNEPYVVEESRPSGHYPRQEHRPNTASQDEQVYVLTLKLTDSLAKPMDEMRNRYFPKHLNRTGAHLTLFHALPHSHMDALEQGLSQTATSMKPFDVSTGKPFRMRKGVGINVDEGYKKMKDVHGDLQSQWSAFLSEQDAGGFRPHWTVMNKVDDEQKVDGAFATIRQELSESNQEGRAVGLDLWRYERGNWIFAREYVFGDASVKTPTKAHTSPTGGNRTSHVSLSPEDRSPTGGPGKRPAHNTANMKAIILVGGFGTRLRPLTLTYPKPLVEFANKPMIQHQIEALADAGVTDVVLAVNYRPEIMAEALKTYEKQYGVTITFSVETEPLGTAGPLKLAENVLGKDDSPFFVLNADVTCDYPFKQLAEFHKQHGDEGTIVVTKVEEPSKYGVVVHKPGHASKIDRFVEKPVEFVGNRINAGIYIMNTSVLKRIELRPTSIEQETFPAIVKDGLLHSFDLEGFWMDVGQPKDFLSGTCLYLSSLARRNAKLLTPASEPYVYGGNVLIDPSAKIGKNCRIGPNVTIGPDVVIGDGVRLQRCVLLKNSRVKDHAWVKSSIVGWNSTVGKWARLENITVLGDDVTIGDEVYVNGGSVLPHKSIKQNVDTPSIIM</sequence>
<dbReference type="InterPro" id="IPR018357">
    <property type="entry name" value="Hexapep_transf_CS"/>
</dbReference>
<dbReference type="GO" id="GO:0009298">
    <property type="term" value="P:GDP-mannose biosynthetic process"/>
    <property type="evidence" value="ECO:0007669"/>
    <property type="project" value="UniProtKB-UniPathway"/>
</dbReference>
<evidence type="ECO:0000256" key="9">
    <source>
        <dbReference type="ARBA" id="ARBA00023134"/>
    </source>
</evidence>
<dbReference type="SUPFAM" id="SSF55144">
    <property type="entry name" value="LigT-like"/>
    <property type="match status" value="1"/>
</dbReference>
<organism evidence="18 19">
    <name type="scientific">Alternaria alternata</name>
    <name type="common">Alternaria rot fungus</name>
    <name type="synonym">Torula alternata</name>
    <dbReference type="NCBI Taxonomy" id="5599"/>
    <lineage>
        <taxon>Eukaryota</taxon>
        <taxon>Fungi</taxon>
        <taxon>Dikarya</taxon>
        <taxon>Ascomycota</taxon>
        <taxon>Pezizomycotina</taxon>
        <taxon>Dothideomycetes</taxon>
        <taxon>Pleosporomycetidae</taxon>
        <taxon>Pleosporales</taxon>
        <taxon>Pleosporineae</taxon>
        <taxon>Pleosporaceae</taxon>
        <taxon>Alternaria</taxon>
        <taxon>Alternaria sect. Alternaria</taxon>
        <taxon>Alternaria alternata complex</taxon>
    </lineage>
</organism>
<evidence type="ECO:0000256" key="8">
    <source>
        <dbReference type="ARBA" id="ARBA00022741"/>
    </source>
</evidence>
<gene>
    <name evidence="18" type="ORF">CC77DRAFT_1061411</name>
</gene>
<dbReference type="OMA" id="NWIFARE"/>
<dbReference type="InterPro" id="IPR029044">
    <property type="entry name" value="Nucleotide-diphossugar_trans"/>
</dbReference>
<dbReference type="STRING" id="5599.A0A177DMZ5"/>
<keyword evidence="9" id="KW-0342">GTP-binding</keyword>
<accession>A0A177DMZ5</accession>
<comment type="subcellular location">
    <subcellularLocation>
        <location evidence="1">Cytoplasm</location>
    </subcellularLocation>
</comment>
<proteinExistence type="inferred from homology"/>
<evidence type="ECO:0000259" key="16">
    <source>
        <dbReference type="Pfam" id="PF00483"/>
    </source>
</evidence>
<dbReference type="UniPathway" id="UPA00126">
    <property type="reaction ID" value="UER00930"/>
</dbReference>
<comment type="similarity">
    <text evidence="3">Belongs to the transferase hexapeptide repeat family.</text>
</comment>
<dbReference type="Pfam" id="PF25087">
    <property type="entry name" value="GMPPB_C"/>
    <property type="match status" value="1"/>
</dbReference>
<evidence type="ECO:0000256" key="14">
    <source>
        <dbReference type="ARBA" id="ARBA00047343"/>
    </source>
</evidence>
<reference evidence="18 19" key="1">
    <citation type="submission" date="2016-05" db="EMBL/GenBank/DDBJ databases">
        <title>Comparative analysis of secretome profiles of manganese(II)-oxidizing ascomycete fungi.</title>
        <authorList>
            <consortium name="DOE Joint Genome Institute"/>
            <person name="Zeiner C.A."/>
            <person name="Purvine S.O."/>
            <person name="Zink E.M."/>
            <person name="Wu S."/>
            <person name="Pasa-Tolic L."/>
            <person name="Chaput D.L."/>
            <person name="Haridas S."/>
            <person name="Grigoriev I.V."/>
            <person name="Santelli C.M."/>
            <person name="Hansel C.M."/>
        </authorList>
    </citation>
    <scope>NUCLEOTIDE SEQUENCE [LARGE SCALE GENOMIC DNA]</scope>
    <source>
        <strain evidence="18 19">SRC1lrK2f</strain>
    </source>
</reference>
<evidence type="ECO:0000256" key="13">
    <source>
        <dbReference type="ARBA" id="ARBA00031190"/>
    </source>
</evidence>
<dbReference type="VEuPathDB" id="FungiDB:CC77DRAFT_1061411"/>
<dbReference type="Gene3D" id="3.90.550.10">
    <property type="entry name" value="Spore Coat Polysaccharide Biosynthesis Protein SpsA, Chain A"/>
    <property type="match status" value="1"/>
</dbReference>
<evidence type="ECO:0000256" key="5">
    <source>
        <dbReference type="ARBA" id="ARBA00018601"/>
    </source>
</evidence>
<evidence type="ECO:0000313" key="19">
    <source>
        <dbReference type="Proteomes" id="UP000077248"/>
    </source>
</evidence>
<feature type="region of interest" description="Disordered" evidence="15">
    <location>
        <begin position="68"/>
        <end position="137"/>
    </location>
</feature>
<comment type="function">
    <text evidence="11">Involved in cell wall synthesis where it is required for glycosylation. Involved in cell cycle progression through cell-size checkpoint.</text>
</comment>
<keyword evidence="6" id="KW-0963">Cytoplasm</keyword>
<evidence type="ECO:0000256" key="6">
    <source>
        <dbReference type="ARBA" id="ARBA00022490"/>
    </source>
</evidence>
<keyword evidence="8" id="KW-0547">Nucleotide-binding</keyword>
<comment type="catalytic activity">
    <reaction evidence="14">
        <text>alpha-D-mannose 1-phosphate + GTP + H(+) = GDP-alpha-D-mannose + diphosphate</text>
        <dbReference type="Rhea" id="RHEA:15229"/>
        <dbReference type="ChEBI" id="CHEBI:15378"/>
        <dbReference type="ChEBI" id="CHEBI:33019"/>
        <dbReference type="ChEBI" id="CHEBI:37565"/>
        <dbReference type="ChEBI" id="CHEBI:57527"/>
        <dbReference type="ChEBI" id="CHEBI:58409"/>
        <dbReference type="EC" id="2.7.7.13"/>
    </reaction>
</comment>
<evidence type="ECO:0000313" key="18">
    <source>
        <dbReference type="EMBL" id="OAG20846.1"/>
    </source>
</evidence>
<dbReference type="KEGG" id="aalt:CC77DRAFT_1061411"/>
<dbReference type="AlphaFoldDB" id="A0A177DMZ5"/>
<dbReference type="PROSITE" id="PS00101">
    <property type="entry name" value="HEXAPEP_TRANSFERASES"/>
    <property type="match status" value="2"/>
</dbReference>
<evidence type="ECO:0000256" key="7">
    <source>
        <dbReference type="ARBA" id="ARBA00022679"/>
    </source>
</evidence>
<protein>
    <recommendedName>
        <fullName evidence="5">Mannose-1-phosphate guanyltransferase</fullName>
        <ecNumber evidence="4">2.7.7.13</ecNumber>
    </recommendedName>
    <alternativeName>
        <fullName evidence="13">GDP-mannose pyrophosphorylase</fullName>
    </alternativeName>
    <alternativeName>
        <fullName evidence="12">GTP-mannose-1-phosphate guanylyltransferase</fullName>
    </alternativeName>
</protein>
<dbReference type="FunFam" id="2.160.10.10:FF:000017">
    <property type="entry name" value="Mannose-1-phosphate guanyltransferase"/>
    <property type="match status" value="1"/>
</dbReference>
<evidence type="ECO:0000256" key="2">
    <source>
        <dbReference type="ARBA" id="ARBA00004823"/>
    </source>
</evidence>
<dbReference type="InterPro" id="IPR009097">
    <property type="entry name" value="Cyclic_Pdiesterase"/>
</dbReference>
<evidence type="ECO:0000256" key="11">
    <source>
        <dbReference type="ARBA" id="ARBA00024813"/>
    </source>
</evidence>
<dbReference type="GO" id="GO:0005525">
    <property type="term" value="F:GTP binding"/>
    <property type="evidence" value="ECO:0007669"/>
    <property type="project" value="UniProtKB-KW"/>
</dbReference>
<dbReference type="EMBL" id="KV441478">
    <property type="protein sequence ID" value="OAG20846.1"/>
    <property type="molecule type" value="Genomic_DNA"/>
</dbReference>